<evidence type="ECO:0000313" key="2">
    <source>
        <dbReference type="EMBL" id="KUJ08274.1"/>
    </source>
</evidence>
<protein>
    <submittedName>
        <fullName evidence="2">Uncharacterized protein</fullName>
    </submittedName>
</protein>
<feature type="region of interest" description="Disordered" evidence="1">
    <location>
        <begin position="123"/>
        <end position="145"/>
    </location>
</feature>
<dbReference type="GeneID" id="28816579"/>
<gene>
    <name evidence="2" type="ORF">LY89DRAFT_339352</name>
</gene>
<name>A0A132B8R7_MOLSC</name>
<reference evidence="2 3" key="1">
    <citation type="submission" date="2015-10" db="EMBL/GenBank/DDBJ databases">
        <title>Full genome of DAOMC 229536 Phialocephala scopiformis, a fungal endophyte of spruce producing the potent anti-insectan compound rugulosin.</title>
        <authorList>
            <consortium name="DOE Joint Genome Institute"/>
            <person name="Walker A.K."/>
            <person name="Frasz S.L."/>
            <person name="Seifert K.A."/>
            <person name="Miller J.D."/>
            <person name="Mondo S.J."/>
            <person name="Labutti K."/>
            <person name="Lipzen A."/>
            <person name="Dockter R."/>
            <person name="Kennedy M."/>
            <person name="Grigoriev I.V."/>
            <person name="Spatafora J.W."/>
        </authorList>
    </citation>
    <scope>NUCLEOTIDE SEQUENCE [LARGE SCALE GENOMIC DNA]</scope>
    <source>
        <strain evidence="2 3">CBS 120377</strain>
    </source>
</reference>
<dbReference type="InParanoid" id="A0A132B8R7"/>
<dbReference type="KEGG" id="psco:LY89DRAFT_339352"/>
<dbReference type="AlphaFoldDB" id="A0A132B8R7"/>
<dbReference type="EMBL" id="KQ947436">
    <property type="protein sequence ID" value="KUJ08274.1"/>
    <property type="molecule type" value="Genomic_DNA"/>
</dbReference>
<feature type="region of interest" description="Disordered" evidence="1">
    <location>
        <begin position="24"/>
        <end position="109"/>
    </location>
</feature>
<evidence type="ECO:0000313" key="3">
    <source>
        <dbReference type="Proteomes" id="UP000070700"/>
    </source>
</evidence>
<feature type="compositionally biased region" description="Basic and acidic residues" evidence="1">
    <location>
        <begin position="24"/>
        <end position="36"/>
    </location>
</feature>
<dbReference type="OrthoDB" id="3541821at2759"/>
<sequence>MRRKAHTISSPKLPEDLQAKLEEKIISPKLERRKTFLDGQPSPRPEPNQTAIPLSLSLHRRRKSRGESPGREQTGGPLSLSLHSRRDSRSEMPKIEERRPVVESVDYYPPPLDTQAELAKAERRRSLFSAAERQQPPPEVKREESIVEETRSIVQPNQPQLTRLDAKPEFMKSEQRRSLLVGGPSVRPSWPERKTLFMNRERILAGRDSITAIPKPAYVDACVQTEMTDAEICAHLSSIPVPIAMPTIPLPPRSSVAIGSMADFFRGQYSLGDALRYV</sequence>
<organism evidence="2 3">
    <name type="scientific">Mollisia scopiformis</name>
    <name type="common">Conifer needle endophyte fungus</name>
    <name type="synonym">Phialocephala scopiformis</name>
    <dbReference type="NCBI Taxonomy" id="149040"/>
    <lineage>
        <taxon>Eukaryota</taxon>
        <taxon>Fungi</taxon>
        <taxon>Dikarya</taxon>
        <taxon>Ascomycota</taxon>
        <taxon>Pezizomycotina</taxon>
        <taxon>Leotiomycetes</taxon>
        <taxon>Helotiales</taxon>
        <taxon>Mollisiaceae</taxon>
        <taxon>Mollisia</taxon>
    </lineage>
</organism>
<proteinExistence type="predicted"/>
<feature type="compositionally biased region" description="Basic and acidic residues" evidence="1">
    <location>
        <begin position="84"/>
        <end position="101"/>
    </location>
</feature>
<evidence type="ECO:0000256" key="1">
    <source>
        <dbReference type="SAM" id="MobiDB-lite"/>
    </source>
</evidence>
<dbReference type="RefSeq" id="XP_018062629.1">
    <property type="nucleotide sequence ID" value="XM_018206853.1"/>
</dbReference>
<dbReference type="Proteomes" id="UP000070700">
    <property type="component" value="Unassembled WGS sequence"/>
</dbReference>
<keyword evidence="3" id="KW-1185">Reference proteome</keyword>
<accession>A0A132B8R7</accession>